<organism evidence="8 9">
    <name type="scientific">Aspergillus sclerotialis</name>
    <dbReference type="NCBI Taxonomy" id="2070753"/>
    <lineage>
        <taxon>Eukaryota</taxon>
        <taxon>Fungi</taxon>
        <taxon>Dikarya</taxon>
        <taxon>Ascomycota</taxon>
        <taxon>Pezizomycotina</taxon>
        <taxon>Eurotiomycetes</taxon>
        <taxon>Eurotiomycetidae</taxon>
        <taxon>Eurotiales</taxon>
        <taxon>Aspergillaceae</taxon>
        <taxon>Aspergillus</taxon>
        <taxon>Aspergillus subgen. Polypaecilum</taxon>
    </lineage>
</organism>
<dbReference type="FunFam" id="1.10.472.10:FF:000065">
    <property type="entry name" value="G1/S-specific cyclin Cln1"/>
    <property type="match status" value="1"/>
</dbReference>
<keyword evidence="4" id="KW-0131">Cell cycle</keyword>
<dbReference type="STRING" id="2070753.A0A3A2ZVW0"/>
<dbReference type="PANTHER" id="PTHR10177">
    <property type="entry name" value="CYCLINS"/>
    <property type="match status" value="1"/>
</dbReference>
<feature type="domain" description="Cyclin-like" evidence="6">
    <location>
        <begin position="93"/>
        <end position="179"/>
    </location>
</feature>
<comment type="caution">
    <text evidence="8">The sequence shown here is derived from an EMBL/GenBank/DDBJ whole genome shotgun (WGS) entry which is preliminary data.</text>
</comment>
<dbReference type="CDD" id="cd20537">
    <property type="entry name" value="CYCLIN_CCNO-like_rpt2"/>
    <property type="match status" value="1"/>
</dbReference>
<name>A0A3A2ZVW0_9EURO</name>
<dbReference type="OrthoDB" id="5590282at2759"/>
<dbReference type="SMART" id="SM00385">
    <property type="entry name" value="CYCLIN"/>
    <property type="match status" value="2"/>
</dbReference>
<dbReference type="InterPro" id="IPR036915">
    <property type="entry name" value="Cyclin-like_sf"/>
</dbReference>
<evidence type="ECO:0000313" key="9">
    <source>
        <dbReference type="Proteomes" id="UP000266188"/>
    </source>
</evidence>
<dbReference type="InterPro" id="IPR006671">
    <property type="entry name" value="Cyclin_N"/>
</dbReference>
<evidence type="ECO:0000256" key="4">
    <source>
        <dbReference type="ARBA" id="ARBA00023306"/>
    </source>
</evidence>
<dbReference type="AlphaFoldDB" id="A0A3A2ZVW0"/>
<comment type="similarity">
    <text evidence="1 5">Belongs to the cyclin family.</text>
</comment>
<dbReference type="Gene3D" id="1.10.472.10">
    <property type="entry name" value="Cyclin-like"/>
    <property type="match status" value="2"/>
</dbReference>
<evidence type="ECO:0000259" key="7">
    <source>
        <dbReference type="SMART" id="SM01332"/>
    </source>
</evidence>
<dbReference type="Proteomes" id="UP000266188">
    <property type="component" value="Unassembled WGS sequence"/>
</dbReference>
<evidence type="ECO:0000256" key="1">
    <source>
        <dbReference type="ARBA" id="ARBA00008742"/>
    </source>
</evidence>
<keyword evidence="9" id="KW-1185">Reference proteome</keyword>
<dbReference type="SUPFAM" id="SSF47954">
    <property type="entry name" value="Cyclin-like"/>
    <property type="match status" value="2"/>
</dbReference>
<dbReference type="SMART" id="SM01332">
    <property type="entry name" value="Cyclin_C"/>
    <property type="match status" value="1"/>
</dbReference>
<accession>A0A3A2ZVW0</accession>
<evidence type="ECO:0000256" key="5">
    <source>
        <dbReference type="RuleBase" id="RU000383"/>
    </source>
</evidence>
<evidence type="ECO:0000259" key="6">
    <source>
        <dbReference type="SMART" id="SM00385"/>
    </source>
</evidence>
<dbReference type="PROSITE" id="PS00292">
    <property type="entry name" value="CYCLINS"/>
    <property type="match status" value="1"/>
</dbReference>
<proteinExistence type="inferred from homology"/>
<dbReference type="Pfam" id="PF02984">
    <property type="entry name" value="Cyclin_C"/>
    <property type="match status" value="1"/>
</dbReference>
<keyword evidence="3 5" id="KW-0195">Cyclin</keyword>
<sequence length="411" mass="46653">MSSRSNFQPCDTFFVESYGCFPAPGLDPKQHAKLIARERQYAIADELSKIASDELRDDILDHLLEMDTATLPDVESIDIQTEIQWFMRPYLLDFLIEAHSAFQLLPSTLFLTINILDRYCSRRVVYKRHYQLVGCAALLIASKYGDKKDRVPTVRELKSMCCSLYDDDMFTQMEWHVLQTLNWSMGHPTMDSFLQIAVLDCPYDPEVEYLALYIMEISLFHREFISKPSSDLARAALALSRCVLNRPQPRHTDWASQYDSMTLVGLSQQLHQPSQVLFRKYSSVHFSRVSKILEQFLARQAAIATYTPPMLTSDTPVESKPYNGEIGLATPQKTHLSGAPKGYVTPPITPENADFTNVNNPAFVKGVTATCPPSPTPPHSLQYVSTHSYSDPMYVDQDQLHPSQMGFQVGY</sequence>
<dbReference type="Pfam" id="PF00134">
    <property type="entry name" value="Cyclin_N"/>
    <property type="match status" value="1"/>
</dbReference>
<dbReference type="CDD" id="cd20559">
    <property type="entry name" value="CYCLIN_ScCLN_like"/>
    <property type="match status" value="1"/>
</dbReference>
<reference evidence="9" key="1">
    <citation type="submission" date="2017-02" db="EMBL/GenBank/DDBJ databases">
        <authorList>
            <person name="Tafer H."/>
            <person name="Lopandic K."/>
        </authorList>
    </citation>
    <scope>NUCLEOTIDE SEQUENCE [LARGE SCALE GENOMIC DNA]</scope>
    <source>
        <strain evidence="9">CBS 366.77</strain>
    </source>
</reference>
<dbReference type="FunFam" id="1.10.472.10:FF:000010">
    <property type="entry name" value="G1/S-specific cyclin Cln1"/>
    <property type="match status" value="1"/>
</dbReference>
<protein>
    <submittedName>
        <fullName evidence="8">G1 S-specific cyclin</fullName>
    </submittedName>
</protein>
<dbReference type="InterPro" id="IPR004367">
    <property type="entry name" value="Cyclin_C-dom"/>
</dbReference>
<feature type="domain" description="Cyclin-like" evidence="6">
    <location>
        <begin position="192"/>
        <end position="272"/>
    </location>
</feature>
<evidence type="ECO:0000256" key="3">
    <source>
        <dbReference type="ARBA" id="ARBA00023127"/>
    </source>
</evidence>
<dbReference type="GO" id="GO:0051301">
    <property type="term" value="P:cell division"/>
    <property type="evidence" value="ECO:0007669"/>
    <property type="project" value="UniProtKB-KW"/>
</dbReference>
<dbReference type="InterPro" id="IPR039361">
    <property type="entry name" value="Cyclin"/>
</dbReference>
<evidence type="ECO:0000256" key="2">
    <source>
        <dbReference type="ARBA" id="ARBA00022618"/>
    </source>
</evidence>
<dbReference type="EMBL" id="MVGC01000008">
    <property type="protein sequence ID" value="RJE27176.1"/>
    <property type="molecule type" value="Genomic_DNA"/>
</dbReference>
<dbReference type="GO" id="GO:0016538">
    <property type="term" value="F:cyclin-dependent protein serine/threonine kinase regulator activity"/>
    <property type="evidence" value="ECO:0007669"/>
    <property type="project" value="UniProtKB-ARBA"/>
</dbReference>
<dbReference type="InterPro" id="IPR013763">
    <property type="entry name" value="Cyclin-like_dom"/>
</dbReference>
<gene>
    <name evidence="8" type="ORF">PHISCL_00529</name>
</gene>
<keyword evidence="2" id="KW-0132">Cell division</keyword>
<feature type="domain" description="Cyclin C-terminal" evidence="7">
    <location>
        <begin position="188"/>
        <end position="295"/>
    </location>
</feature>
<dbReference type="GO" id="GO:0044843">
    <property type="term" value="P:cell cycle G1/S phase transition"/>
    <property type="evidence" value="ECO:0007669"/>
    <property type="project" value="UniProtKB-ARBA"/>
</dbReference>
<dbReference type="InterPro" id="IPR048258">
    <property type="entry name" value="Cyclins_cyclin-box"/>
</dbReference>
<dbReference type="GO" id="GO:0051726">
    <property type="term" value="P:regulation of cell cycle"/>
    <property type="evidence" value="ECO:0007669"/>
    <property type="project" value="UniProtKB-ARBA"/>
</dbReference>
<evidence type="ECO:0000313" key="8">
    <source>
        <dbReference type="EMBL" id="RJE27176.1"/>
    </source>
</evidence>